<gene>
    <name evidence="1" type="ORF">GMARGA_LOCUS37940</name>
</gene>
<evidence type="ECO:0000313" key="2">
    <source>
        <dbReference type="Proteomes" id="UP000789901"/>
    </source>
</evidence>
<dbReference type="Proteomes" id="UP000789901">
    <property type="component" value="Unassembled WGS sequence"/>
</dbReference>
<name>A0ABN7X4X1_GIGMA</name>
<feature type="non-terminal residue" evidence="1">
    <location>
        <position position="218"/>
    </location>
</feature>
<dbReference type="EMBL" id="CAJVQB010081694">
    <property type="protein sequence ID" value="CAG8845992.1"/>
    <property type="molecule type" value="Genomic_DNA"/>
</dbReference>
<keyword evidence="2" id="KW-1185">Reference proteome</keyword>
<accession>A0ABN7X4X1</accession>
<organism evidence="1 2">
    <name type="scientific">Gigaspora margarita</name>
    <dbReference type="NCBI Taxonomy" id="4874"/>
    <lineage>
        <taxon>Eukaryota</taxon>
        <taxon>Fungi</taxon>
        <taxon>Fungi incertae sedis</taxon>
        <taxon>Mucoromycota</taxon>
        <taxon>Glomeromycotina</taxon>
        <taxon>Glomeromycetes</taxon>
        <taxon>Diversisporales</taxon>
        <taxon>Gigasporaceae</taxon>
        <taxon>Gigaspora</taxon>
    </lineage>
</organism>
<comment type="caution">
    <text evidence="1">The sequence shown here is derived from an EMBL/GenBank/DDBJ whole genome shotgun (WGS) entry which is preliminary data.</text>
</comment>
<evidence type="ECO:0000313" key="1">
    <source>
        <dbReference type="EMBL" id="CAG8845992.1"/>
    </source>
</evidence>
<sequence length="218" mass="25474">MLTAVEQQQKMYNIFQGRLHSPLLTTPKANEQSKGLIVQLPTFKSREGENMLMWLLQVNLLIKAKKIDEEKRLQYIIMELKATALQWYLNLVQASEAKKLFKDWTQENALRFKNILGQIEEMYEANKVMYFIKGLKGTTKTEVSYCTSKTLEDAIRLALNYNSTMYGKAELEKIHAFNYRPLEPLRNKSSNTYMEQGPIPMELNRAEIKNKIKMEPIK</sequence>
<protein>
    <submittedName>
        <fullName evidence="1">41726_t:CDS:1</fullName>
    </submittedName>
</protein>
<reference evidence="1 2" key="1">
    <citation type="submission" date="2021-06" db="EMBL/GenBank/DDBJ databases">
        <authorList>
            <person name="Kallberg Y."/>
            <person name="Tangrot J."/>
            <person name="Rosling A."/>
        </authorList>
    </citation>
    <scope>NUCLEOTIDE SEQUENCE [LARGE SCALE GENOMIC DNA]</scope>
    <source>
        <strain evidence="1 2">120-4 pot B 10/14</strain>
    </source>
</reference>
<proteinExistence type="predicted"/>